<dbReference type="Proteomes" id="UP001211907">
    <property type="component" value="Unassembled WGS sequence"/>
</dbReference>
<feature type="region of interest" description="Disordered" evidence="1">
    <location>
        <begin position="1052"/>
        <end position="1082"/>
    </location>
</feature>
<feature type="compositionally biased region" description="Polar residues" evidence="1">
    <location>
        <begin position="553"/>
        <end position="587"/>
    </location>
</feature>
<feature type="region of interest" description="Disordered" evidence="1">
    <location>
        <begin position="511"/>
        <end position="592"/>
    </location>
</feature>
<accession>A0AAD5SU46</accession>
<dbReference type="AlphaFoldDB" id="A0AAD5SU46"/>
<evidence type="ECO:0000313" key="3">
    <source>
        <dbReference type="Proteomes" id="UP001211907"/>
    </source>
</evidence>
<evidence type="ECO:0000256" key="1">
    <source>
        <dbReference type="SAM" id="MobiDB-lite"/>
    </source>
</evidence>
<keyword evidence="3" id="KW-1185">Reference proteome</keyword>
<organism evidence="2 3">
    <name type="scientific">Physocladia obscura</name>
    <dbReference type="NCBI Taxonomy" id="109957"/>
    <lineage>
        <taxon>Eukaryota</taxon>
        <taxon>Fungi</taxon>
        <taxon>Fungi incertae sedis</taxon>
        <taxon>Chytridiomycota</taxon>
        <taxon>Chytridiomycota incertae sedis</taxon>
        <taxon>Chytridiomycetes</taxon>
        <taxon>Chytridiales</taxon>
        <taxon>Chytriomycetaceae</taxon>
        <taxon>Physocladia</taxon>
    </lineage>
</organism>
<evidence type="ECO:0000313" key="2">
    <source>
        <dbReference type="EMBL" id="KAJ3096587.1"/>
    </source>
</evidence>
<feature type="region of interest" description="Disordered" evidence="1">
    <location>
        <begin position="1"/>
        <end position="51"/>
    </location>
</feature>
<comment type="caution">
    <text evidence="2">The sequence shown here is derived from an EMBL/GenBank/DDBJ whole genome shotgun (WGS) entry which is preliminary data.</text>
</comment>
<dbReference type="EMBL" id="JADGJH010002585">
    <property type="protein sequence ID" value="KAJ3096587.1"/>
    <property type="molecule type" value="Genomic_DNA"/>
</dbReference>
<sequence length="1262" mass="135135">MKTFFRRKSTSATPTPTPTPTPTQTDDSAPPPLPLPQISSGSLSAIAGTTTTPTPTALASAAALHSSYVEPQSLHPVSQPQMQMPPAQLNHTLYSYFNVDVTAIMTNDHDRPLPPGRDYSDQFTPVDFDDMNAAHPSLPLPSLAITAGAMATRDAFLNFYQSRSVVPNSPKIVSQSSVRNSSGNSLVVNTALTSQQHKHHNQAPLLPQSFQRNNTMSSLTSSALPHSQPASSGFPSTAPLNPSEFQIVQLILDSGVPPIPSIRLRTGKFHPLFHYSEFDRLMSAGAVCFAANAISEAIKTWETAYEVLSSIEANRSATDWIVDKPKSLNDNIRLRSNLAVAYRSIGKIDESDKAIDYAWITLDDRLVPDGYFDMPPTPAIPEDIVNMLAHVGMIGLSETKVLVANVADDTSSIISSTSGRNGSIASPAVSRKGTVEKKLYKHRPPSLEILPQMSSSSRNLDNDIDGTRRRNGIDVLTRGETDDEEPNEDFELHRVRNVVKLIKIWIERGKLDPKNKSPPITPTGNDPGPPFLNYQRSSSVSKQRAHGSILKRTPTNKSLTPSRTSTSGSIWKRTQSFDSIPPNSAPTTPRIRGQASTSLDYVSSFDAAAAAIPSMNNDIDPQSFWLITPHLVATVMNLCTGTANLRFTQGRIALAIKLHEACLEVAHAVMNAQIIGGGCNVPSDSWIGRECARAKSRSLSGIAVCLERCGDVHRGVKFAGAAVSAILVTSASVPAGVGAAERGNGDNSGSSSNGSVGGSGGGIGVVDDADLGLLGSVQTNLGFTQFAAGRVGQGVSEVVDSVKILIKCREDGGGVTGGESVWRALGNVGAGLVEVGRIGKLVESVGVKCDTTEDGLVESWLADIKAGVRLLKRVVAMGDVDSVIIAKLNIAAAYTIAGDPYGAARLLTEASWRWKDLIENYEIHLGEKDSANIPVQLSPYIPGSVALYNLTQLTNVIQAKSDYRQIPTENREDVEAGRNIRRIITEIVADSTILQKEESFSELHVGTDPSASLALAFCLRLFEGSFLGPFSRQVQAHQQDTNNLAGVIFPSDVNDLPTSDEKPRGQTNPVIKLLEPPQPYTSGGPASPYTTRVCLAIARAFLISQSGGFNYPNSIRSNQNIISDATALANARKWSLSDAVCAFENSAWLSSNSAATVKALGNSNKKQKTANMFVVRGNSIRGLLLSCLNAGGEIHGPLSLEVGALAREIERQIGGDDSGGGTGWDENEERLIKLSARRVRDGVLAKVKQEVVGFEKLIEKLY</sequence>
<name>A0AAD5SU46_9FUNG</name>
<gene>
    <name evidence="2" type="ORF">HK100_005534</name>
</gene>
<feature type="region of interest" description="Disordered" evidence="1">
    <location>
        <begin position="449"/>
        <end position="472"/>
    </location>
</feature>
<proteinExistence type="predicted"/>
<feature type="region of interest" description="Disordered" evidence="1">
    <location>
        <begin position="216"/>
        <end position="236"/>
    </location>
</feature>
<reference evidence="2" key="1">
    <citation type="submission" date="2020-05" db="EMBL/GenBank/DDBJ databases">
        <title>Phylogenomic resolution of chytrid fungi.</title>
        <authorList>
            <person name="Stajich J.E."/>
            <person name="Amses K."/>
            <person name="Simmons R."/>
            <person name="Seto K."/>
            <person name="Myers J."/>
            <person name="Bonds A."/>
            <person name="Quandt C.A."/>
            <person name="Barry K."/>
            <person name="Liu P."/>
            <person name="Grigoriev I."/>
            <person name="Longcore J.E."/>
            <person name="James T.Y."/>
        </authorList>
    </citation>
    <scope>NUCLEOTIDE SEQUENCE</scope>
    <source>
        <strain evidence="2">JEL0513</strain>
    </source>
</reference>
<protein>
    <submittedName>
        <fullName evidence="2">Uncharacterized protein</fullName>
    </submittedName>
</protein>